<feature type="compositionally biased region" description="Basic and acidic residues" evidence="1">
    <location>
        <begin position="15"/>
        <end position="27"/>
    </location>
</feature>
<name>A0A6J7X1C1_9CAUD</name>
<evidence type="ECO:0000313" key="2">
    <source>
        <dbReference type="EMBL" id="CAB5222782.1"/>
    </source>
</evidence>
<accession>A0A6J7X1C1</accession>
<protein>
    <submittedName>
        <fullName evidence="2">Uncharacterized protein</fullName>
    </submittedName>
</protein>
<dbReference type="EMBL" id="LR798305">
    <property type="protein sequence ID" value="CAB5222782.1"/>
    <property type="molecule type" value="Genomic_DNA"/>
</dbReference>
<gene>
    <name evidence="2" type="ORF">UFOVP376_25</name>
</gene>
<proteinExistence type="predicted"/>
<reference evidence="2" key="1">
    <citation type="submission" date="2020-05" db="EMBL/GenBank/DDBJ databases">
        <authorList>
            <person name="Chiriac C."/>
            <person name="Salcher M."/>
            <person name="Ghai R."/>
            <person name="Kavagutti S V."/>
        </authorList>
    </citation>
    <scope>NUCLEOTIDE SEQUENCE</scope>
</reference>
<feature type="region of interest" description="Disordered" evidence="1">
    <location>
        <begin position="1"/>
        <end position="42"/>
    </location>
</feature>
<organism evidence="2">
    <name type="scientific">uncultured Caudovirales phage</name>
    <dbReference type="NCBI Taxonomy" id="2100421"/>
    <lineage>
        <taxon>Viruses</taxon>
        <taxon>Duplodnaviria</taxon>
        <taxon>Heunggongvirae</taxon>
        <taxon>Uroviricota</taxon>
        <taxon>Caudoviricetes</taxon>
        <taxon>Peduoviridae</taxon>
        <taxon>Maltschvirus</taxon>
        <taxon>Maltschvirus maltsch</taxon>
    </lineage>
</organism>
<sequence length="170" mass="18810">MTGYESKKKAASAKTIDEVNWADHEPDGLAQPAQGSDTYRSVPHGHCTHPKCKEVFIAYIEANKRLAHYEPEGKSPMLLNTSPPQPAQEPKSVTFKEVADTMNALRKGNFSQKAAAKEIGKLKLYTAPPQRTWVGLTDDERYDCVHSGAEDSWDVALLIEAKLKEKNNGT</sequence>
<evidence type="ECO:0000256" key="1">
    <source>
        <dbReference type="SAM" id="MobiDB-lite"/>
    </source>
</evidence>